<evidence type="ECO:0000313" key="1">
    <source>
        <dbReference type="EMBL" id="CAG8837326.1"/>
    </source>
</evidence>
<keyword evidence="2" id="KW-1185">Reference proteome</keyword>
<comment type="caution">
    <text evidence="1">The sequence shown here is derived from an EMBL/GenBank/DDBJ whole genome shotgun (WGS) entry which is preliminary data.</text>
</comment>
<evidence type="ECO:0000313" key="2">
    <source>
        <dbReference type="Proteomes" id="UP000789901"/>
    </source>
</evidence>
<dbReference type="EMBL" id="CAJVQB010055624">
    <property type="protein sequence ID" value="CAG8837326.1"/>
    <property type="molecule type" value="Genomic_DNA"/>
</dbReference>
<reference evidence="1 2" key="1">
    <citation type="submission" date="2021-06" db="EMBL/GenBank/DDBJ databases">
        <authorList>
            <person name="Kallberg Y."/>
            <person name="Tangrot J."/>
            <person name="Rosling A."/>
        </authorList>
    </citation>
    <scope>NUCLEOTIDE SEQUENCE [LARGE SCALE GENOMIC DNA]</scope>
    <source>
        <strain evidence="1 2">120-4 pot B 10/14</strain>
    </source>
</reference>
<accession>A0ABN7WP89</accession>
<name>A0ABN7WP89_GIGMA</name>
<sequence>AKTVIVKDIATVPSWQTDFDNDNTGFNVLKDEEYDDQDYQREYDVSN</sequence>
<feature type="non-terminal residue" evidence="1">
    <location>
        <position position="1"/>
    </location>
</feature>
<gene>
    <name evidence="1" type="ORF">GMARGA_LOCUS33442</name>
</gene>
<proteinExistence type="predicted"/>
<dbReference type="Proteomes" id="UP000789901">
    <property type="component" value="Unassembled WGS sequence"/>
</dbReference>
<protein>
    <submittedName>
        <fullName evidence="1">45932_t:CDS:1</fullName>
    </submittedName>
</protein>
<organism evidence="1 2">
    <name type="scientific">Gigaspora margarita</name>
    <dbReference type="NCBI Taxonomy" id="4874"/>
    <lineage>
        <taxon>Eukaryota</taxon>
        <taxon>Fungi</taxon>
        <taxon>Fungi incertae sedis</taxon>
        <taxon>Mucoromycota</taxon>
        <taxon>Glomeromycotina</taxon>
        <taxon>Glomeromycetes</taxon>
        <taxon>Diversisporales</taxon>
        <taxon>Gigasporaceae</taxon>
        <taxon>Gigaspora</taxon>
    </lineage>
</organism>